<reference evidence="4 6" key="1">
    <citation type="journal article" date="2008" name="Science">
        <title>The Physcomitrella genome reveals evolutionary insights into the conquest of land by plants.</title>
        <authorList>
            <person name="Rensing S."/>
            <person name="Lang D."/>
            <person name="Zimmer A."/>
            <person name="Terry A."/>
            <person name="Salamov A."/>
            <person name="Shapiro H."/>
            <person name="Nishiyama T."/>
            <person name="Perroud P.-F."/>
            <person name="Lindquist E."/>
            <person name="Kamisugi Y."/>
            <person name="Tanahashi T."/>
            <person name="Sakakibara K."/>
            <person name="Fujita T."/>
            <person name="Oishi K."/>
            <person name="Shin-I T."/>
            <person name="Kuroki Y."/>
            <person name="Toyoda A."/>
            <person name="Suzuki Y."/>
            <person name="Hashimoto A."/>
            <person name="Yamaguchi K."/>
            <person name="Sugano A."/>
            <person name="Kohara Y."/>
            <person name="Fujiyama A."/>
            <person name="Anterola A."/>
            <person name="Aoki S."/>
            <person name="Ashton N."/>
            <person name="Barbazuk W.B."/>
            <person name="Barker E."/>
            <person name="Bennetzen J."/>
            <person name="Bezanilla M."/>
            <person name="Blankenship R."/>
            <person name="Cho S.H."/>
            <person name="Dutcher S."/>
            <person name="Estelle M."/>
            <person name="Fawcett J.A."/>
            <person name="Gundlach H."/>
            <person name="Hanada K."/>
            <person name="Heyl A."/>
            <person name="Hicks K.A."/>
            <person name="Hugh J."/>
            <person name="Lohr M."/>
            <person name="Mayer K."/>
            <person name="Melkozernov A."/>
            <person name="Murata T."/>
            <person name="Nelson D."/>
            <person name="Pils B."/>
            <person name="Prigge M."/>
            <person name="Reiss B."/>
            <person name="Renner T."/>
            <person name="Rombauts S."/>
            <person name="Rushton P."/>
            <person name="Sanderfoot A."/>
            <person name="Schween G."/>
            <person name="Shiu S.-H."/>
            <person name="Stueber K."/>
            <person name="Theodoulou F.L."/>
            <person name="Tu H."/>
            <person name="Van de Peer Y."/>
            <person name="Verrier P.J."/>
            <person name="Waters E."/>
            <person name="Wood A."/>
            <person name="Yang L."/>
            <person name="Cove D."/>
            <person name="Cuming A."/>
            <person name="Hasebe M."/>
            <person name="Lucas S."/>
            <person name="Mishler D.B."/>
            <person name="Reski R."/>
            <person name="Grigoriev I."/>
            <person name="Quatrano R.S."/>
            <person name="Boore J.L."/>
        </authorList>
    </citation>
    <scope>NUCLEOTIDE SEQUENCE [LARGE SCALE GENOMIC DNA]</scope>
    <source>
        <strain evidence="5 6">cv. Gransden 2004</strain>
    </source>
</reference>
<dbReference type="OrthoDB" id="76516at2759"/>
<dbReference type="Pfam" id="PF00787">
    <property type="entry name" value="PX"/>
    <property type="match status" value="1"/>
</dbReference>
<dbReference type="SMART" id="SM00312">
    <property type="entry name" value="PX"/>
    <property type="match status" value="1"/>
</dbReference>
<dbReference type="Gramene" id="Pp3c2_21590V3.2">
    <property type="protein sequence ID" value="Pp3c2_21590V3.2"/>
    <property type="gene ID" value="Pp3c2_21590"/>
</dbReference>
<feature type="region of interest" description="Disordered" evidence="2">
    <location>
        <begin position="323"/>
        <end position="349"/>
    </location>
</feature>
<dbReference type="EnsemblPlants" id="Pp3c2_21590V3.2">
    <property type="protein sequence ID" value="Pp3c2_21590V3.2"/>
    <property type="gene ID" value="Pp3c2_21590"/>
</dbReference>
<reference evidence="4 6" key="2">
    <citation type="journal article" date="2018" name="Plant J.">
        <title>The Physcomitrella patens chromosome-scale assembly reveals moss genome structure and evolution.</title>
        <authorList>
            <person name="Lang D."/>
            <person name="Ullrich K.K."/>
            <person name="Murat F."/>
            <person name="Fuchs J."/>
            <person name="Jenkins J."/>
            <person name="Haas F.B."/>
            <person name="Piednoel M."/>
            <person name="Gundlach H."/>
            <person name="Van Bel M."/>
            <person name="Meyberg R."/>
            <person name="Vives C."/>
            <person name="Morata J."/>
            <person name="Symeonidi A."/>
            <person name="Hiss M."/>
            <person name="Muchero W."/>
            <person name="Kamisugi Y."/>
            <person name="Saleh O."/>
            <person name="Blanc G."/>
            <person name="Decker E.L."/>
            <person name="van Gessel N."/>
            <person name="Grimwood J."/>
            <person name="Hayes R.D."/>
            <person name="Graham S.W."/>
            <person name="Gunter L.E."/>
            <person name="McDaniel S.F."/>
            <person name="Hoernstein S.N.W."/>
            <person name="Larsson A."/>
            <person name="Li F.W."/>
            <person name="Perroud P.F."/>
            <person name="Phillips J."/>
            <person name="Ranjan P."/>
            <person name="Rokshar D.S."/>
            <person name="Rothfels C.J."/>
            <person name="Schneider L."/>
            <person name="Shu S."/>
            <person name="Stevenson D.W."/>
            <person name="Thummler F."/>
            <person name="Tillich M."/>
            <person name="Villarreal Aguilar J.C."/>
            <person name="Widiez T."/>
            <person name="Wong G.K."/>
            <person name="Wymore A."/>
            <person name="Zhang Y."/>
            <person name="Zimmer A.D."/>
            <person name="Quatrano R.S."/>
            <person name="Mayer K.F.X."/>
            <person name="Goodstein D."/>
            <person name="Casacuberta J.M."/>
            <person name="Vandepoele K."/>
            <person name="Reski R."/>
            <person name="Cuming A.C."/>
            <person name="Tuskan G.A."/>
            <person name="Maumus F."/>
            <person name="Salse J."/>
            <person name="Schmutz J."/>
            <person name="Rensing S.A."/>
        </authorList>
    </citation>
    <scope>NUCLEOTIDE SEQUENCE [LARGE SCALE GENOMIC DNA]</scope>
    <source>
        <strain evidence="5 6">cv. Gransden 2004</strain>
    </source>
</reference>
<dbReference type="GO" id="GO:0035091">
    <property type="term" value="F:phosphatidylinositol binding"/>
    <property type="evidence" value="ECO:0007669"/>
    <property type="project" value="InterPro"/>
</dbReference>
<dbReference type="EnsemblPlants" id="Pp3c2_21590V3.1">
    <property type="protein sequence ID" value="Pp3c2_21590V3.1"/>
    <property type="gene ID" value="Pp3c2_21590"/>
</dbReference>
<keyword evidence="6" id="KW-1185">Reference proteome</keyword>
<feature type="coiled-coil region" evidence="1">
    <location>
        <begin position="441"/>
        <end position="592"/>
    </location>
</feature>
<dbReference type="PANTHER" id="PTHR46856:SF1">
    <property type="entry name" value="PX DOMAIN-CONTAINING PROTEIN EREL1-RELATED"/>
    <property type="match status" value="1"/>
</dbReference>
<dbReference type="Gramene" id="Pp3c2_21590V3.1">
    <property type="protein sequence ID" value="Pp3c2_21590V3.1"/>
    <property type="gene ID" value="Pp3c2_21590"/>
</dbReference>
<dbReference type="InterPro" id="IPR044588">
    <property type="entry name" value="EREX-like"/>
</dbReference>
<proteinExistence type="predicted"/>
<dbReference type="AlphaFoldDB" id="A0A2K1L2J5"/>
<dbReference type="PANTHER" id="PTHR46856">
    <property type="entry name" value="PX DOMAIN-CONTAINING PROTEIN EREL1-RELATED"/>
    <property type="match status" value="1"/>
</dbReference>
<gene>
    <name evidence="5" type="primary">LOC112293902</name>
    <name evidence="4" type="ORF">PHYPA_003040</name>
</gene>
<dbReference type="InterPro" id="IPR001683">
    <property type="entry name" value="PX_dom"/>
</dbReference>
<accession>A0A2K1L2J5</accession>
<dbReference type="EMBL" id="ABEU02000002">
    <property type="protein sequence ID" value="PNR60247.1"/>
    <property type="molecule type" value="Genomic_DNA"/>
</dbReference>
<evidence type="ECO:0000313" key="6">
    <source>
        <dbReference type="Proteomes" id="UP000006727"/>
    </source>
</evidence>
<keyword evidence="1" id="KW-0175">Coiled coil</keyword>
<reference evidence="5" key="3">
    <citation type="submission" date="2020-12" db="UniProtKB">
        <authorList>
            <consortium name="EnsemblPlants"/>
        </authorList>
    </citation>
    <scope>IDENTIFICATION</scope>
</reference>
<evidence type="ECO:0000259" key="3">
    <source>
        <dbReference type="PROSITE" id="PS50195"/>
    </source>
</evidence>
<dbReference type="GO" id="GO:0015031">
    <property type="term" value="P:protein transport"/>
    <property type="evidence" value="ECO:0000318"/>
    <property type="project" value="GO_Central"/>
</dbReference>
<evidence type="ECO:0000313" key="5">
    <source>
        <dbReference type="EnsemblPlants" id="Pp3c2_21590V3.1"/>
    </source>
</evidence>
<dbReference type="GeneID" id="112293902"/>
<dbReference type="PROSITE" id="PS50195">
    <property type="entry name" value="PX"/>
    <property type="match status" value="1"/>
</dbReference>
<feature type="compositionally biased region" description="Basic residues" evidence="2">
    <location>
        <begin position="1"/>
        <end position="11"/>
    </location>
</feature>
<dbReference type="KEGG" id="ppp:112293902"/>
<feature type="domain" description="PX" evidence="3">
    <location>
        <begin position="52"/>
        <end position="171"/>
    </location>
</feature>
<feature type="region of interest" description="Disordered" evidence="2">
    <location>
        <begin position="1"/>
        <end position="30"/>
    </location>
</feature>
<sequence>MAGRSPPRHRHDGSSPLPLGIDASPAPARWDGPQTVWPHDPRTGWSYCVFIPSWVVIPEAKDSDGKPINPTVFFKVQVGIQSPDGISTLRQTLRRFSDFLKLHAALKKLFSKKKLPAPPPKNSLMRINSKQPLLQERRHALEEWMGSLLADIDISRSVPLASFLELEVAVRAAATSISERQSQLNVTNNLPLQTTRSLRSRASWTGGGSSVVSGGYSTLDYGSDVAYENSVVGTPSKGSEGGLEIEMEALSLEEQAAIIATSGDSRVNQQQERNTSVGLARSYSEEVGAMIQSRGEFKDNVVTDELLTRNEICRGEGELAGASLDGTSLKSPLGLGPRHRRRTSQESLFSEISSAPESELYRGVSMDVPSDHPLWSFSAVDSSGDPNLTDVESLKGVGLVFPADQRSKVKRVMGTLQRRIVAVKTDMEDLLARLNQETAVKEFLTTKVRDLEGELDGMRRKSREVLQQAVWAERERMTSLQWELDDCRVALQSSEETVQSLQASKAHLEERLEEALAKCEMTRKELVDVRQLFHSRQQEEDTVDAQARAEKKVLTKEVKNLRASHMEIKQEAKQAMQTKAILEASLSEEKQKQEKAQITRAKFVHEIAVLRARLQECNMDELRKRGGSLGRTEASDMLSTLESRISLLIGQAQLLVEEDEELCKLSSSTNRSLLQQYKQSIGDSEGTVQTDQGSDAILRKMLIDTFIEEAQLCKSINSLTCNAITSRGSRKLDLM</sequence>
<dbReference type="Gene3D" id="3.30.1520.10">
    <property type="entry name" value="Phox-like domain"/>
    <property type="match status" value="1"/>
</dbReference>
<dbReference type="STRING" id="3218.A0A2K1L2J5"/>
<name>A0A2K1L2J5_PHYPA</name>
<dbReference type="FunCoup" id="A0A2K1L2J5">
    <property type="interactions" value="1816"/>
</dbReference>
<evidence type="ECO:0000256" key="2">
    <source>
        <dbReference type="SAM" id="MobiDB-lite"/>
    </source>
</evidence>
<dbReference type="SUPFAM" id="SSF64268">
    <property type="entry name" value="PX domain"/>
    <property type="match status" value="1"/>
</dbReference>
<evidence type="ECO:0000313" key="4">
    <source>
        <dbReference type="EMBL" id="PNR60247.1"/>
    </source>
</evidence>
<dbReference type="RefSeq" id="XP_024399637.1">
    <property type="nucleotide sequence ID" value="XM_024543869.2"/>
</dbReference>
<dbReference type="OMA" id="KHGMSNI"/>
<dbReference type="Proteomes" id="UP000006727">
    <property type="component" value="Chromosome 2"/>
</dbReference>
<protein>
    <recommendedName>
        <fullName evidence="3">PX domain-containing protein</fullName>
    </recommendedName>
</protein>
<dbReference type="PaxDb" id="3218-PP1S125_14V6.1"/>
<dbReference type="GO" id="GO:0010008">
    <property type="term" value="C:endosome membrane"/>
    <property type="evidence" value="ECO:0000318"/>
    <property type="project" value="GO_Central"/>
</dbReference>
<evidence type="ECO:0000256" key="1">
    <source>
        <dbReference type="SAM" id="Coils"/>
    </source>
</evidence>
<organism evidence="4">
    <name type="scientific">Physcomitrium patens</name>
    <name type="common">Spreading-leaved earth moss</name>
    <name type="synonym">Physcomitrella patens</name>
    <dbReference type="NCBI Taxonomy" id="3218"/>
    <lineage>
        <taxon>Eukaryota</taxon>
        <taxon>Viridiplantae</taxon>
        <taxon>Streptophyta</taxon>
        <taxon>Embryophyta</taxon>
        <taxon>Bryophyta</taxon>
        <taxon>Bryophytina</taxon>
        <taxon>Bryopsida</taxon>
        <taxon>Funariidae</taxon>
        <taxon>Funariales</taxon>
        <taxon>Funariaceae</taxon>
        <taxon>Physcomitrium</taxon>
    </lineage>
</organism>
<dbReference type="InterPro" id="IPR036871">
    <property type="entry name" value="PX_dom_sf"/>
</dbReference>